<organism evidence="1 2">
    <name type="scientific">Paenibacillus sepulcri</name>
    <dbReference type="NCBI Taxonomy" id="359917"/>
    <lineage>
        <taxon>Bacteria</taxon>
        <taxon>Bacillati</taxon>
        <taxon>Bacillota</taxon>
        <taxon>Bacilli</taxon>
        <taxon>Bacillales</taxon>
        <taxon>Paenibacillaceae</taxon>
        <taxon>Paenibacillus</taxon>
    </lineage>
</organism>
<dbReference type="PANTHER" id="PTHR10091:SF0">
    <property type="entry name" value="GALACTOSE MUTAROTASE"/>
    <property type="match status" value="1"/>
</dbReference>
<dbReference type="Proteomes" id="UP001519887">
    <property type="component" value="Unassembled WGS sequence"/>
</dbReference>
<comment type="caution">
    <text evidence="1">The sequence shown here is derived from an EMBL/GenBank/DDBJ whole genome shotgun (WGS) entry which is preliminary data.</text>
</comment>
<dbReference type="InterPro" id="IPR011013">
    <property type="entry name" value="Gal_mutarotase_sf_dom"/>
</dbReference>
<dbReference type="CDD" id="cd01081">
    <property type="entry name" value="Aldose_epim"/>
    <property type="match status" value="1"/>
</dbReference>
<dbReference type="EMBL" id="JAHZIK010000681">
    <property type="protein sequence ID" value="MBW7456844.1"/>
    <property type="molecule type" value="Genomic_DNA"/>
</dbReference>
<evidence type="ECO:0000313" key="2">
    <source>
        <dbReference type="Proteomes" id="UP001519887"/>
    </source>
</evidence>
<dbReference type="PANTHER" id="PTHR10091">
    <property type="entry name" value="ALDOSE-1-EPIMERASE"/>
    <property type="match status" value="1"/>
</dbReference>
<protein>
    <submittedName>
        <fullName evidence="1">Aldose 1-epimerase</fullName>
    </submittedName>
</protein>
<dbReference type="Gene3D" id="2.70.98.10">
    <property type="match status" value="1"/>
</dbReference>
<gene>
    <name evidence="1" type="ORF">K0U00_22680</name>
</gene>
<dbReference type="InterPro" id="IPR008183">
    <property type="entry name" value="Aldose_1/G6P_1-epimerase"/>
</dbReference>
<reference evidence="1 2" key="1">
    <citation type="submission" date="2021-07" db="EMBL/GenBank/DDBJ databases">
        <title>Paenibacillus radiodurans sp. nov., isolated from the southeastern edge of Tengger Desert.</title>
        <authorList>
            <person name="Zhang G."/>
        </authorList>
    </citation>
    <scope>NUCLEOTIDE SEQUENCE [LARGE SCALE GENOMIC DNA]</scope>
    <source>
        <strain evidence="1 2">CCM 7311</strain>
    </source>
</reference>
<proteinExistence type="predicted"/>
<sequence length="328" mass="36960">MNSIESIMFHGEPAVKAQNGHISVVLVPGWGSNLVSMQLKSRQLELLRVPGSRGEYEAVPVLYGIPILFPPNRIADGCFEFNGRTYQFEINEPAEHNHSHGLVFDKRWELVRAEEEEGRLILETEIRSDGNDEILSQFPHLFTIRVRYIVERNILTMETTVTNRDASPFPWGLGYHTTFNFPAALDGDIAQCRFSLNAVKQWVLDGRFLPTGELQNISYADELMQGKTLIGHALDDAFMAAGSGNNEAVLTDDSSGIRIVYRCDSYFKHWVVYNDDANQGYLCPEPYTWITNAPNLSLPPELTGFRVLHPGESVTAAAKIMVEERMPR</sequence>
<evidence type="ECO:0000313" key="1">
    <source>
        <dbReference type="EMBL" id="MBW7456844.1"/>
    </source>
</evidence>
<dbReference type="Pfam" id="PF01263">
    <property type="entry name" value="Aldose_epim"/>
    <property type="match status" value="1"/>
</dbReference>
<keyword evidence="2" id="KW-1185">Reference proteome</keyword>
<name>A0ABS7C7F6_9BACL</name>
<accession>A0ABS7C7F6</accession>
<dbReference type="RefSeq" id="WP_210040229.1">
    <property type="nucleotide sequence ID" value="NZ_JBHLVU010000007.1"/>
</dbReference>
<dbReference type="InterPro" id="IPR014718">
    <property type="entry name" value="GH-type_carb-bd"/>
</dbReference>
<dbReference type="SUPFAM" id="SSF74650">
    <property type="entry name" value="Galactose mutarotase-like"/>
    <property type="match status" value="1"/>
</dbReference>